<proteinExistence type="predicted"/>
<name>A0A5S9XS92_ARATH</name>
<evidence type="ECO:0000313" key="2">
    <source>
        <dbReference type="Proteomes" id="UP000434276"/>
    </source>
</evidence>
<reference evidence="1 2" key="1">
    <citation type="submission" date="2019-12" db="EMBL/GenBank/DDBJ databases">
        <authorList>
            <person name="Jiao W.-B."/>
            <person name="Schneeberger K."/>
        </authorList>
    </citation>
    <scope>NUCLEOTIDE SEQUENCE [LARGE SCALE GENOMIC DNA]</scope>
    <source>
        <strain evidence="2">cv. C24</strain>
    </source>
</reference>
<organism evidence="1 2">
    <name type="scientific">Arabidopsis thaliana</name>
    <name type="common">Mouse-ear cress</name>
    <dbReference type="NCBI Taxonomy" id="3702"/>
    <lineage>
        <taxon>Eukaryota</taxon>
        <taxon>Viridiplantae</taxon>
        <taxon>Streptophyta</taxon>
        <taxon>Embryophyta</taxon>
        <taxon>Tracheophyta</taxon>
        <taxon>Spermatophyta</taxon>
        <taxon>Magnoliopsida</taxon>
        <taxon>eudicotyledons</taxon>
        <taxon>Gunneridae</taxon>
        <taxon>Pentapetalae</taxon>
        <taxon>rosids</taxon>
        <taxon>malvids</taxon>
        <taxon>Brassicales</taxon>
        <taxon>Brassicaceae</taxon>
        <taxon>Camelineae</taxon>
        <taxon>Arabidopsis</taxon>
    </lineage>
</organism>
<dbReference type="Proteomes" id="UP000434276">
    <property type="component" value="Unassembled WGS sequence"/>
</dbReference>
<sequence length="87" mass="10036">MEVEGKGGEAGTTTKTAPRRFALPVNAENKSTTVRLFSVAKPHVRDFHVSWFQFISKEFIDLYLYVSSLLYQNHTNNITYKNVRKIQ</sequence>
<protein>
    <submittedName>
        <fullName evidence="1">Uncharacterized protein</fullName>
    </submittedName>
</protein>
<dbReference type="AlphaFoldDB" id="A0A5S9XS92"/>
<dbReference type="EMBL" id="CACSHJ010000095">
    <property type="protein sequence ID" value="CAA0395211.1"/>
    <property type="molecule type" value="Genomic_DNA"/>
</dbReference>
<dbReference type="OrthoDB" id="434240at2759"/>
<evidence type="ECO:0000313" key="1">
    <source>
        <dbReference type="EMBL" id="CAA0395211.1"/>
    </source>
</evidence>
<accession>A0A5S9XS92</accession>
<gene>
    <name evidence="1" type="ORF">C24_LOCUS17960</name>
</gene>